<dbReference type="Pfam" id="PF04740">
    <property type="entry name" value="LXG"/>
    <property type="match status" value="1"/>
</dbReference>
<protein>
    <submittedName>
        <fullName evidence="4">NAD+--asparagine ADP-ribosyltransferase</fullName>
    </submittedName>
</protein>
<feature type="domain" description="LXG" evidence="3">
    <location>
        <begin position="2"/>
        <end position="246"/>
    </location>
</feature>
<evidence type="ECO:0000259" key="3">
    <source>
        <dbReference type="PROSITE" id="PS51756"/>
    </source>
</evidence>
<evidence type="ECO:0000256" key="2">
    <source>
        <dbReference type="SAM" id="Phobius"/>
    </source>
</evidence>
<sequence length="660" mass="71831">MEGFQINYTDLSDLFWEYKRKIENLIENIDNCIERINMFTENAVFTGKTGDAVKSYLGEAHITILSGIKVTAQTLLDNMAAYKDGYRAIDSSTNFKLDEEAIQEFRKKLASNYEDTDEYTGKIRSALSEVSDISDVGMPDSNGVFDIHEQMDSDLIKLVSNVNSYERENVVRLENSVELLLENLQSCLSKIGLSQCAIESYETGSFITGKDAGALNTGIKIFGDLHEKNKEAYDEIYETEQKIKDEAEKRKTQGIWRMVGGAVLIATGAACIVLTGGAAIPIVADVAVAVGSGTAVFGAADAIEGTQDIYYGSTGDIDSTAVNGIKDDLFQGNEDAYYLTENAFAFVASAMIPIGTASKAGELTFRSGTVMLGKEGVSTLAGYGASNLVYDKTNNQTLGMIAGILASTGSAKVLNMADAKLGWSNKGYINGDVLTDEAKEINDKFRGDNFDAKNSFESTFNDSDRREIIDRNASTTCGLNENLDGKLDGSKFSAIDKTSLLEAREKVPEIKPDTVMQKVIPSGQVDNYLNGEWTQVRNCCSKAEDTAPYISCGSDAYKELRLDYKGNDGEGCNVKELEQNADVYIIRFTSDANPSDIGIPNDGHPCTGTGFTGSDDHLIPEYKYPATTPTDGAIYKIDADGNETMVGMWDKDANRFYPVP</sequence>
<evidence type="ECO:0000313" key="5">
    <source>
        <dbReference type="Proteomes" id="UP000095673"/>
    </source>
</evidence>
<evidence type="ECO:0000313" key="4">
    <source>
        <dbReference type="EMBL" id="CUN30450.1"/>
    </source>
</evidence>
<keyword evidence="2" id="KW-0472">Membrane</keyword>
<organism evidence="4 5">
    <name type="scientific">Agathobacter rectalis</name>
    <dbReference type="NCBI Taxonomy" id="39491"/>
    <lineage>
        <taxon>Bacteria</taxon>
        <taxon>Bacillati</taxon>
        <taxon>Bacillota</taxon>
        <taxon>Clostridia</taxon>
        <taxon>Lachnospirales</taxon>
        <taxon>Lachnospiraceae</taxon>
        <taxon>Agathobacter</taxon>
    </lineage>
</organism>
<dbReference type="EMBL" id="CYXM01000036">
    <property type="protein sequence ID" value="CUN30450.1"/>
    <property type="molecule type" value="Genomic_DNA"/>
</dbReference>
<keyword evidence="2" id="KW-1133">Transmembrane helix</keyword>
<comment type="similarity">
    <text evidence="1">In the N-terminal section; belongs to the LXG family.</text>
</comment>
<feature type="transmembrane region" description="Helical" evidence="2">
    <location>
        <begin position="259"/>
        <end position="284"/>
    </location>
</feature>
<keyword evidence="2" id="KW-0812">Transmembrane</keyword>
<evidence type="ECO:0000256" key="1">
    <source>
        <dbReference type="ARBA" id="ARBA00034117"/>
    </source>
</evidence>
<proteinExistence type="inferred from homology"/>
<dbReference type="RefSeq" id="WP_306723557.1">
    <property type="nucleotide sequence ID" value="NZ_CYXM01000036.1"/>
</dbReference>
<dbReference type="GO" id="GO:0016740">
    <property type="term" value="F:transferase activity"/>
    <property type="evidence" value="ECO:0007669"/>
    <property type="project" value="UniProtKB-KW"/>
</dbReference>
<gene>
    <name evidence="4" type="ORF">ERS852580_03544</name>
</gene>
<name>A0A173VUL6_9FIRM</name>
<accession>A0A173VUL6</accession>
<dbReference type="InterPro" id="IPR006829">
    <property type="entry name" value="LXG_dom"/>
</dbReference>
<reference evidence="4 5" key="1">
    <citation type="submission" date="2015-09" db="EMBL/GenBank/DDBJ databases">
        <authorList>
            <consortium name="Pathogen Informatics"/>
        </authorList>
    </citation>
    <scope>NUCLEOTIDE SEQUENCE [LARGE SCALE GENOMIC DNA]</scope>
    <source>
        <strain evidence="4 5">2789STDY5834968</strain>
    </source>
</reference>
<dbReference type="PROSITE" id="PS51756">
    <property type="entry name" value="LXG"/>
    <property type="match status" value="1"/>
</dbReference>
<keyword evidence="4" id="KW-0808">Transferase</keyword>
<dbReference type="Proteomes" id="UP000095673">
    <property type="component" value="Unassembled WGS sequence"/>
</dbReference>
<dbReference type="AlphaFoldDB" id="A0A173VUL6"/>